<accession>A0ABT4HG30</accession>
<dbReference type="Proteomes" id="UP001084650">
    <property type="component" value="Unassembled WGS sequence"/>
</dbReference>
<sequence length="266" mass="28061">MSTSCANTANVLERAAFGSNPDAWPLPPADTAHELWLRAVIAGGQGRYASALADLDRLRRSGGSDARASLASSTRASFLRQLGWHHVARGWDGRAAALAHTDEAWADAMIGLAADALGVGRFAASARALELATPRVADSGSDRLPIRLAWVSAELAMFRGDGAAAVAPAERGVWLSSDFGSVRHAVKSRVVLAAALCSAGDFPSARREGREALDQALGSGLVPLQWAVASLLADIADDARSASRYQALRDESAEKVIRWGGVWRPR</sequence>
<protein>
    <recommendedName>
        <fullName evidence="3">DNA-binding protein</fullName>
    </recommendedName>
</protein>
<name>A0ABT4HG30_MYCIR</name>
<organism evidence="1 2">
    <name type="scientific">Mycolicibacterium iranicum</name>
    <name type="common">Mycobacterium iranicum</name>
    <dbReference type="NCBI Taxonomy" id="912594"/>
    <lineage>
        <taxon>Bacteria</taxon>
        <taxon>Bacillati</taxon>
        <taxon>Actinomycetota</taxon>
        <taxon>Actinomycetes</taxon>
        <taxon>Mycobacteriales</taxon>
        <taxon>Mycobacteriaceae</taxon>
        <taxon>Mycolicibacterium</taxon>
    </lineage>
</organism>
<evidence type="ECO:0000313" key="2">
    <source>
        <dbReference type="Proteomes" id="UP001084650"/>
    </source>
</evidence>
<proteinExistence type="predicted"/>
<keyword evidence="2" id="KW-1185">Reference proteome</keyword>
<gene>
    <name evidence="1" type="ORF">OY187_13900</name>
</gene>
<dbReference type="RefSeq" id="WP_024446305.1">
    <property type="nucleotide sequence ID" value="NZ_JAPQYE010000005.1"/>
</dbReference>
<evidence type="ECO:0000313" key="1">
    <source>
        <dbReference type="EMBL" id="MCZ0729143.1"/>
    </source>
</evidence>
<comment type="caution">
    <text evidence="1">The sequence shown here is derived from an EMBL/GenBank/DDBJ whole genome shotgun (WGS) entry which is preliminary data.</text>
</comment>
<reference evidence="1" key="1">
    <citation type="submission" date="2022-12" db="EMBL/GenBank/DDBJ databases">
        <title>Whole genome sequence of Mycolicibacterium iranicum strain SBH312.</title>
        <authorList>
            <person name="Jani J."/>
            <person name="Arifin Mustapha Z."/>
            <person name="Ahmed K."/>
            <person name="Kai Ling C."/>
        </authorList>
    </citation>
    <scope>NUCLEOTIDE SEQUENCE</scope>
    <source>
        <strain evidence="1">SBH312</strain>
    </source>
</reference>
<evidence type="ECO:0008006" key="3">
    <source>
        <dbReference type="Google" id="ProtNLM"/>
    </source>
</evidence>
<dbReference type="EMBL" id="JAPQYE010000005">
    <property type="protein sequence ID" value="MCZ0729143.1"/>
    <property type="molecule type" value="Genomic_DNA"/>
</dbReference>